<evidence type="ECO:0000313" key="8">
    <source>
        <dbReference type="EMBL" id="KIC06854.1"/>
    </source>
</evidence>
<keyword evidence="3 6" id="KW-0812">Transmembrane</keyword>
<dbReference type="Pfam" id="PF00884">
    <property type="entry name" value="Sulfatase"/>
    <property type="match status" value="1"/>
</dbReference>
<evidence type="ECO:0000313" key="9">
    <source>
        <dbReference type="Proteomes" id="UP000031390"/>
    </source>
</evidence>
<feature type="transmembrane region" description="Helical" evidence="6">
    <location>
        <begin position="183"/>
        <end position="203"/>
    </location>
</feature>
<keyword evidence="5 6" id="KW-0472">Membrane</keyword>
<sequence length="670" mass="75545">MMTRLATYRKTLLICLILWASIVAVFSAERFFMLHHFVSDDIRSRYAGDLAALFVKGLLFDIKIASVAAAFPFLIGLFGLATQKTAAFTLRLLPTVATVLSLTAFAAALGNWFYYSVYDRQFDVFVFGLADEDTRAVLKTVWSDYPVIPCLAALIAAAFVFGKIFSLIRHRTRFQTTSWGKTAWIAAVLLPVLALAAGIRGSFGKFPLRQTAMQISAAPQINKLVPNALTSLSWAVNEYRNSNNFHPVSDEDGSRLISTLLDKKTDADLTQLFAQTAANAAVEKHRPNVVLTVMESMSAHLLNMDNPERDLLGELGKHWQQDWVYRKFVSEGDGTSDTLHRFFVRSPRLNLSQSLAKNKIFPGNMFKPYLDAGYRVVYITAGNGGWRDFDTFLRHLGVNEIIDENTLKTHYPEAKSETWGVPDEFMFRYAEEELARAEKSGTPVFIMMMSVTNHPPYRLPAPHQAKNFRLDEQEQKRLANLASGKELNEIFNTFRYSNDQLGRFIGKVKTIAPDTIIAATGDHNMRAIGYPESADAALGHSVPFYLYVPQAYRGSAEYHPERAGSHKDILPTLYNLSLSKSRYYQTGCNLTAPQPDSAWCGYGYNPEVIITERGFYHQHSKAFHKWDNKNIQTAESRPSTPDNEDQAIIRRASAYTPFLEWQINRIISTQ</sequence>
<keyword evidence="8" id="KW-0808">Transferase</keyword>
<feature type="transmembrane region" description="Helical" evidence="6">
    <location>
        <begin position="51"/>
        <end position="80"/>
    </location>
</feature>
<evidence type="ECO:0000256" key="5">
    <source>
        <dbReference type="ARBA" id="ARBA00023136"/>
    </source>
</evidence>
<comment type="caution">
    <text evidence="8">The sequence shown here is derived from an EMBL/GenBank/DDBJ whole genome shotgun (WGS) entry which is preliminary data.</text>
</comment>
<dbReference type="RefSeq" id="WP_039408530.1">
    <property type="nucleotide sequence ID" value="NZ_CP094242.1"/>
</dbReference>
<dbReference type="PANTHER" id="PTHR47371">
    <property type="entry name" value="LIPOTEICHOIC ACID SYNTHASE"/>
    <property type="match status" value="1"/>
</dbReference>
<evidence type="ECO:0000256" key="1">
    <source>
        <dbReference type="ARBA" id="ARBA00004651"/>
    </source>
</evidence>
<dbReference type="Gene3D" id="3.40.720.10">
    <property type="entry name" value="Alkaline Phosphatase, subunit A"/>
    <property type="match status" value="1"/>
</dbReference>
<evidence type="ECO:0000256" key="4">
    <source>
        <dbReference type="ARBA" id="ARBA00022989"/>
    </source>
</evidence>
<protein>
    <submittedName>
        <fullName evidence="8">Phosphoglycerol transferase</fullName>
    </submittedName>
</protein>
<keyword evidence="4 6" id="KW-1133">Transmembrane helix</keyword>
<dbReference type="PATRIC" id="fig|1056807.3.peg.1686"/>
<name>A0A0C1E4F2_9NEIS</name>
<evidence type="ECO:0000259" key="7">
    <source>
        <dbReference type="Pfam" id="PF00884"/>
    </source>
</evidence>
<dbReference type="AlphaFoldDB" id="A0A0C1E4F2"/>
<feature type="domain" description="Sulfatase N-terminal" evidence="7">
    <location>
        <begin position="287"/>
        <end position="576"/>
    </location>
</feature>
<evidence type="ECO:0000256" key="2">
    <source>
        <dbReference type="ARBA" id="ARBA00022475"/>
    </source>
</evidence>
<dbReference type="PANTHER" id="PTHR47371:SF3">
    <property type="entry name" value="PHOSPHOGLYCEROL TRANSFERASE I"/>
    <property type="match status" value="1"/>
</dbReference>
<feature type="transmembrane region" description="Helical" evidence="6">
    <location>
        <begin position="92"/>
        <end position="115"/>
    </location>
</feature>
<dbReference type="SUPFAM" id="SSF53649">
    <property type="entry name" value="Alkaline phosphatase-like"/>
    <property type="match status" value="1"/>
</dbReference>
<proteinExistence type="predicted"/>
<dbReference type="InterPro" id="IPR050448">
    <property type="entry name" value="OpgB/LTA_synthase_biosynth"/>
</dbReference>
<dbReference type="Proteomes" id="UP000031390">
    <property type="component" value="Unassembled WGS sequence"/>
</dbReference>
<dbReference type="InterPro" id="IPR000917">
    <property type="entry name" value="Sulfatase_N"/>
</dbReference>
<evidence type="ECO:0000256" key="6">
    <source>
        <dbReference type="SAM" id="Phobius"/>
    </source>
</evidence>
<evidence type="ECO:0000256" key="3">
    <source>
        <dbReference type="ARBA" id="ARBA00022692"/>
    </source>
</evidence>
<gene>
    <name evidence="8" type="ORF">MCC93_17590</name>
</gene>
<dbReference type="GO" id="GO:0016740">
    <property type="term" value="F:transferase activity"/>
    <property type="evidence" value="ECO:0007669"/>
    <property type="project" value="UniProtKB-KW"/>
</dbReference>
<keyword evidence="2" id="KW-1003">Cell membrane</keyword>
<organism evidence="8 9">
    <name type="scientific">Morococcus cerebrosus</name>
    <dbReference type="NCBI Taxonomy" id="1056807"/>
    <lineage>
        <taxon>Bacteria</taxon>
        <taxon>Pseudomonadati</taxon>
        <taxon>Pseudomonadota</taxon>
        <taxon>Betaproteobacteria</taxon>
        <taxon>Neisseriales</taxon>
        <taxon>Neisseriaceae</taxon>
        <taxon>Morococcus</taxon>
    </lineage>
</organism>
<dbReference type="GO" id="GO:0005886">
    <property type="term" value="C:plasma membrane"/>
    <property type="evidence" value="ECO:0007669"/>
    <property type="project" value="UniProtKB-SubCell"/>
</dbReference>
<comment type="subcellular location">
    <subcellularLocation>
        <location evidence="1">Cell membrane</location>
        <topology evidence="1">Multi-pass membrane protein</topology>
    </subcellularLocation>
</comment>
<dbReference type="CDD" id="cd16015">
    <property type="entry name" value="LTA_synthase"/>
    <property type="match status" value="1"/>
</dbReference>
<dbReference type="InterPro" id="IPR017850">
    <property type="entry name" value="Alkaline_phosphatase_core_sf"/>
</dbReference>
<accession>A0A0C1E4F2</accession>
<reference evidence="8 9" key="1">
    <citation type="submission" date="2014-12" db="EMBL/GenBank/DDBJ databases">
        <title>Genome sequence of Morococcus cerebrosus.</title>
        <authorList>
            <person name="Shin S.-K."/>
            <person name="Yi H."/>
        </authorList>
    </citation>
    <scope>NUCLEOTIDE SEQUENCE [LARGE SCALE GENOMIC DNA]</scope>
    <source>
        <strain evidence="8 9">CIP 81.93</strain>
    </source>
</reference>
<dbReference type="EMBL" id="JUFZ01000082">
    <property type="protein sequence ID" value="KIC06854.1"/>
    <property type="molecule type" value="Genomic_DNA"/>
</dbReference>
<feature type="transmembrane region" description="Helical" evidence="6">
    <location>
        <begin position="145"/>
        <end position="162"/>
    </location>
</feature>